<proteinExistence type="predicted"/>
<dbReference type="Proteomes" id="UP000614200">
    <property type="component" value="Unassembled WGS sequence"/>
</dbReference>
<sequence>MVDSIENTSYSGKNGLEILTQNIYGQYAYYKSHPEVFCIMYDIGNVRAQTTNPKINEFLSLDLKITNSIKVIIENGQVDGSISNAKDALTTTLHFKFFLTAIFDKLIITGSNYAKHIGKSEDEFAKGLLELVIDTLRIH</sequence>
<reference evidence="1 2" key="1">
    <citation type="submission" date="2020-11" db="EMBL/GenBank/DDBJ databases">
        <title>Fusibacter basophilias sp. nov.</title>
        <authorList>
            <person name="Qiu D."/>
        </authorList>
    </citation>
    <scope>NUCLEOTIDE SEQUENCE [LARGE SCALE GENOMIC DNA]</scope>
    <source>
        <strain evidence="1 2">Q10-2</strain>
    </source>
</reference>
<dbReference type="EMBL" id="JADKNH010000002">
    <property type="protein sequence ID" value="MBF4692239.1"/>
    <property type="molecule type" value="Genomic_DNA"/>
</dbReference>
<gene>
    <name evidence="1" type="ORF">ISU02_03890</name>
</gene>
<evidence type="ECO:0000313" key="2">
    <source>
        <dbReference type="Proteomes" id="UP000614200"/>
    </source>
</evidence>
<name>A0ABR9ZRH1_9FIRM</name>
<protein>
    <recommendedName>
        <fullName evidence="3">Tetracyclin repressor-like C-terminal domain-containing protein</fullName>
    </recommendedName>
</protein>
<comment type="caution">
    <text evidence="1">The sequence shown here is derived from an EMBL/GenBank/DDBJ whole genome shotgun (WGS) entry which is preliminary data.</text>
</comment>
<accession>A0ABR9ZRH1</accession>
<organism evidence="1 2">
    <name type="scientific">Fusibacter ferrireducens</name>
    <dbReference type="NCBI Taxonomy" id="2785058"/>
    <lineage>
        <taxon>Bacteria</taxon>
        <taxon>Bacillati</taxon>
        <taxon>Bacillota</taxon>
        <taxon>Clostridia</taxon>
        <taxon>Eubacteriales</taxon>
        <taxon>Eubacteriales Family XII. Incertae Sedis</taxon>
        <taxon>Fusibacter</taxon>
    </lineage>
</organism>
<evidence type="ECO:0008006" key="3">
    <source>
        <dbReference type="Google" id="ProtNLM"/>
    </source>
</evidence>
<keyword evidence="2" id="KW-1185">Reference proteome</keyword>
<evidence type="ECO:0000313" key="1">
    <source>
        <dbReference type="EMBL" id="MBF4692239.1"/>
    </source>
</evidence>